<dbReference type="InterPro" id="IPR000073">
    <property type="entry name" value="AB_hydrolase_1"/>
</dbReference>
<dbReference type="EMBL" id="CP000096">
    <property type="protein sequence ID" value="ABB23547.1"/>
    <property type="molecule type" value="Genomic_DNA"/>
</dbReference>
<dbReference type="AlphaFoldDB" id="Q3B534"/>
<dbReference type="HOGENOM" id="CLU_020336_13_2_10"/>
<dbReference type="Gene3D" id="3.40.50.1820">
    <property type="entry name" value="alpha/beta hydrolase"/>
    <property type="match status" value="1"/>
</dbReference>
<feature type="domain" description="AB hydrolase-1" evidence="1">
    <location>
        <begin position="69"/>
        <end position="172"/>
    </location>
</feature>
<dbReference type="OrthoDB" id="9773293at2"/>
<evidence type="ECO:0000259" key="1">
    <source>
        <dbReference type="Pfam" id="PF00561"/>
    </source>
</evidence>
<dbReference type="Proteomes" id="UP000002709">
    <property type="component" value="Chromosome"/>
</dbReference>
<keyword evidence="3" id="KW-1185">Reference proteome</keyword>
<protein>
    <submittedName>
        <fullName evidence="2">Epoxide hydrolase, putative</fullName>
    </submittedName>
</protein>
<dbReference type="eggNOG" id="COG2267">
    <property type="taxonomic scope" value="Bacteria"/>
</dbReference>
<dbReference type="PRINTS" id="PR00412">
    <property type="entry name" value="EPOXHYDRLASE"/>
</dbReference>
<dbReference type="InterPro" id="IPR029058">
    <property type="entry name" value="AB_hydrolase_fold"/>
</dbReference>
<keyword evidence="2" id="KW-0378">Hydrolase</keyword>
<dbReference type="STRING" id="319225.Plut_0669"/>
<dbReference type="GO" id="GO:0016787">
    <property type="term" value="F:hydrolase activity"/>
    <property type="evidence" value="ECO:0007669"/>
    <property type="project" value="UniProtKB-KW"/>
</dbReference>
<gene>
    <name evidence="2" type="ordered locus">Plut_0669</name>
</gene>
<accession>Q3B534</accession>
<name>Q3B534_CHLL3</name>
<dbReference type="InterPro" id="IPR000639">
    <property type="entry name" value="Epox_hydrolase-like"/>
</dbReference>
<organism evidence="2 3">
    <name type="scientific">Chlorobium luteolum (strain DSM 273 / BCRC 81028 / 2530)</name>
    <name type="common">Pelodictyon luteolum</name>
    <dbReference type="NCBI Taxonomy" id="319225"/>
    <lineage>
        <taxon>Bacteria</taxon>
        <taxon>Pseudomonadati</taxon>
        <taxon>Chlorobiota</taxon>
        <taxon>Chlorobiia</taxon>
        <taxon>Chlorobiales</taxon>
        <taxon>Chlorobiaceae</taxon>
        <taxon>Chlorobium/Pelodictyon group</taxon>
        <taxon>Pelodictyon</taxon>
    </lineage>
</organism>
<dbReference type="PANTHER" id="PTHR43689">
    <property type="entry name" value="HYDROLASE"/>
    <property type="match status" value="1"/>
</dbReference>
<evidence type="ECO:0000313" key="2">
    <source>
        <dbReference type="EMBL" id="ABB23547.1"/>
    </source>
</evidence>
<dbReference type="ESTHER" id="pelld-q3b534">
    <property type="family name" value="6_AlphaBeta_hydrolase"/>
</dbReference>
<dbReference type="KEGG" id="plt:Plut_0669"/>
<sequence length="320" mass="35937">MAPLPPSVTPTEKFIAYCDRLRRDAASDDRDAARRATYELELAEGSRFVEVNGIVLHYHVSGPEDAKETMVLIHGWDCWWMWWHHVVHTLNQAGVRTIAYDMRGHGWSANDPTNHYHINSFAHDLDGLQKALGIERFHLAAFSFGALVALDYARHHSDRVRSMTFFNFGYLPNSEFIASFAPGTINFVFNIMLRKLTWWFPAYVFARLVLARNTVMQHDILIGFQSLGLCAPEAIEQTTGQITAQETTDAVPDMVRAVTAPILFVAGEGDGIMTAENTRKLQEMTGKGRYVGVPDCGHLITLELPDTASELILEQMRSVG</sequence>
<proteinExistence type="predicted"/>
<dbReference type="Pfam" id="PF00561">
    <property type="entry name" value="Abhydrolase_1"/>
    <property type="match status" value="1"/>
</dbReference>
<dbReference type="PANTHER" id="PTHR43689:SF8">
    <property type="entry name" value="ALPHA_BETA-HYDROLASES SUPERFAMILY PROTEIN"/>
    <property type="match status" value="1"/>
</dbReference>
<dbReference type="RefSeq" id="WP_011357422.1">
    <property type="nucleotide sequence ID" value="NC_007512.1"/>
</dbReference>
<reference evidence="3" key="1">
    <citation type="submission" date="2005-08" db="EMBL/GenBank/DDBJ databases">
        <title>Complete sequence of Pelodictyon luteolum DSM 273.</title>
        <authorList>
            <consortium name="US DOE Joint Genome Institute"/>
            <person name="Copeland A."/>
            <person name="Lucas S."/>
            <person name="Lapidus A."/>
            <person name="Barry K."/>
            <person name="Detter J.C."/>
            <person name="Glavina T."/>
            <person name="Hammon N."/>
            <person name="Israni S."/>
            <person name="Pitluck S."/>
            <person name="Bryant D."/>
            <person name="Schmutz J."/>
            <person name="Larimer F."/>
            <person name="Land M."/>
            <person name="Kyrpides N."/>
            <person name="Ivanova N."/>
            <person name="Richardson P."/>
        </authorList>
    </citation>
    <scope>NUCLEOTIDE SEQUENCE [LARGE SCALE GENOMIC DNA]</scope>
    <source>
        <strain evidence="3">DSM 273 / BCRC 81028 / 2530</strain>
    </source>
</reference>
<dbReference type="SUPFAM" id="SSF53474">
    <property type="entry name" value="alpha/beta-Hydrolases"/>
    <property type="match status" value="1"/>
</dbReference>
<evidence type="ECO:0000313" key="3">
    <source>
        <dbReference type="Proteomes" id="UP000002709"/>
    </source>
</evidence>